<evidence type="ECO:0000313" key="1">
    <source>
        <dbReference type="EMBL" id="SNY65511.1"/>
    </source>
</evidence>
<gene>
    <name evidence="1" type="ORF">SAMN05421748_12865</name>
</gene>
<dbReference type="AlphaFoldDB" id="A0A285K2E6"/>
<sequence length="152" mass="17050">MERGHRWAVDNAWLSGPADEVVPAARRVFTTLPNEKSFTIWFSMAPLRTLPDMAFSLQSEIYLASYVLWESPDDDAFFDDWQRDAMADLDPVSIGQYLGDSDLSRPIPFHAGENARRLALLRDKWDPDRVFPGYGLAGASTSPTSSSRANSH</sequence>
<name>A0A285K2E6_9ACTN</name>
<organism evidence="1 2">
    <name type="scientific">Paractinoplanes atraurantiacus</name>
    <dbReference type="NCBI Taxonomy" id="1036182"/>
    <lineage>
        <taxon>Bacteria</taxon>
        <taxon>Bacillati</taxon>
        <taxon>Actinomycetota</taxon>
        <taxon>Actinomycetes</taxon>
        <taxon>Micromonosporales</taxon>
        <taxon>Micromonosporaceae</taxon>
        <taxon>Paractinoplanes</taxon>
    </lineage>
</organism>
<dbReference type="Gene3D" id="3.40.462.20">
    <property type="match status" value="1"/>
</dbReference>
<evidence type="ECO:0000313" key="2">
    <source>
        <dbReference type="Proteomes" id="UP000219612"/>
    </source>
</evidence>
<reference evidence="1 2" key="1">
    <citation type="submission" date="2017-09" db="EMBL/GenBank/DDBJ databases">
        <authorList>
            <person name="Ehlers B."/>
            <person name="Leendertz F.H."/>
        </authorList>
    </citation>
    <scope>NUCLEOTIDE SEQUENCE [LARGE SCALE GENOMIC DNA]</scope>
    <source>
        <strain evidence="1 2">CGMCC 4.6857</strain>
    </source>
</reference>
<keyword evidence="2" id="KW-1185">Reference proteome</keyword>
<dbReference type="RefSeq" id="WP_218854840.1">
    <property type="nucleotide sequence ID" value="NZ_OBDY01000028.1"/>
</dbReference>
<evidence type="ECO:0008006" key="3">
    <source>
        <dbReference type="Google" id="ProtNLM"/>
    </source>
</evidence>
<proteinExistence type="predicted"/>
<dbReference type="Proteomes" id="UP000219612">
    <property type="component" value="Unassembled WGS sequence"/>
</dbReference>
<accession>A0A285K2E6</accession>
<dbReference type="EMBL" id="OBDY01000028">
    <property type="protein sequence ID" value="SNY65511.1"/>
    <property type="molecule type" value="Genomic_DNA"/>
</dbReference>
<protein>
    <recommendedName>
        <fullName evidence="3">Berberine and berberine like</fullName>
    </recommendedName>
</protein>